<organism evidence="2 3">
    <name type="scientific">Flavobacterium hercynium</name>
    <dbReference type="NCBI Taxonomy" id="387094"/>
    <lineage>
        <taxon>Bacteria</taxon>
        <taxon>Pseudomonadati</taxon>
        <taxon>Bacteroidota</taxon>
        <taxon>Flavobacteriia</taxon>
        <taxon>Flavobacteriales</taxon>
        <taxon>Flavobacteriaceae</taxon>
        <taxon>Flavobacterium</taxon>
    </lineage>
</organism>
<gene>
    <name evidence="2" type="ORF">B0A66_11705</name>
</gene>
<name>A0A226HAM7_9FLAO</name>
<reference evidence="2 3" key="1">
    <citation type="submission" date="2016-11" db="EMBL/GenBank/DDBJ databases">
        <title>Whole genomes of Flavobacteriaceae.</title>
        <authorList>
            <person name="Stine C."/>
            <person name="Li C."/>
            <person name="Tadesse D."/>
        </authorList>
    </citation>
    <scope>NUCLEOTIDE SEQUENCE [LARGE SCALE GENOMIC DNA]</scope>
    <source>
        <strain evidence="2 3">DSM 18292</strain>
    </source>
</reference>
<dbReference type="AlphaFoldDB" id="A0A226HAM7"/>
<dbReference type="SUPFAM" id="SSF69279">
    <property type="entry name" value="Phage tail proteins"/>
    <property type="match status" value="1"/>
</dbReference>
<evidence type="ECO:0000313" key="3">
    <source>
        <dbReference type="Proteomes" id="UP000198345"/>
    </source>
</evidence>
<dbReference type="Gene3D" id="2.30.110.50">
    <property type="match status" value="1"/>
</dbReference>
<proteinExistence type="predicted"/>
<dbReference type="Pfam" id="PF04717">
    <property type="entry name" value="Phage_base_V"/>
    <property type="match status" value="1"/>
</dbReference>
<dbReference type="OrthoDB" id="6717961at2"/>
<evidence type="ECO:0000313" key="2">
    <source>
        <dbReference type="EMBL" id="OXA91235.1"/>
    </source>
</evidence>
<dbReference type="Gene3D" id="3.55.50.10">
    <property type="entry name" value="Baseplate protein-like domains"/>
    <property type="match status" value="1"/>
</dbReference>
<feature type="domain" description="Gp5/Type VI secretion system Vgr protein OB-fold" evidence="1">
    <location>
        <begin position="375"/>
        <end position="448"/>
    </location>
</feature>
<comment type="caution">
    <text evidence="2">The sequence shown here is derived from an EMBL/GenBank/DDBJ whole genome shotgun (WGS) entry which is preliminary data.</text>
</comment>
<protein>
    <recommendedName>
        <fullName evidence="1">Gp5/Type VI secretion system Vgr protein OB-fold domain-containing protein</fullName>
    </recommendedName>
</protein>
<dbReference type="Gene3D" id="4.10.220.110">
    <property type="match status" value="1"/>
</dbReference>
<evidence type="ECO:0000259" key="1">
    <source>
        <dbReference type="Pfam" id="PF04717"/>
    </source>
</evidence>
<dbReference type="Proteomes" id="UP000198345">
    <property type="component" value="Unassembled WGS sequence"/>
</dbReference>
<dbReference type="EMBL" id="MUGW01000022">
    <property type="protein sequence ID" value="OXA91235.1"/>
    <property type="molecule type" value="Genomic_DNA"/>
</dbReference>
<dbReference type="Pfam" id="PF05954">
    <property type="entry name" value="Phage_GPD"/>
    <property type="match status" value="1"/>
</dbReference>
<dbReference type="Gene3D" id="2.40.50.230">
    <property type="entry name" value="Gp5 N-terminal domain"/>
    <property type="match status" value="1"/>
</dbReference>
<keyword evidence="3" id="KW-1185">Reference proteome</keyword>
<dbReference type="SUPFAM" id="SSF69255">
    <property type="entry name" value="gp5 N-terminal domain-like"/>
    <property type="match status" value="1"/>
</dbReference>
<accession>A0A226HAM7</accession>
<dbReference type="RefSeq" id="WP_089050017.1">
    <property type="nucleotide sequence ID" value="NZ_FXTV01000003.1"/>
</dbReference>
<dbReference type="InterPro" id="IPR037026">
    <property type="entry name" value="Vgr_OB-fold_dom_sf"/>
</dbReference>
<dbReference type="InterPro" id="IPR006531">
    <property type="entry name" value="Gp5/Vgr_OB"/>
</dbReference>
<sequence>MALQTSTTITIGDITIDNFSNLKINQEIHSHNTFSVEIRQDLLVSEFKSVMPVSQRLYGEKVTIEIKPIEGLDDLMIISNRNDYVLHFSGIVTKIKTQKSRFNDLEETLFISGHSRSILLDDGQKCNSFTQKSLHDIVTEVKAGYDIDMNIFPFYKNILPYTVQYNESTFDFLNRIAKRYGHYFYDNGRVMVFGAPGTSGGEPKLVYGANMQEFSYEMKVLPAQFDVIENDNRSGNYSTDQTINYRNECDGFQQNFLNKSNTVFNQTAQQQRNQNSAGGSGKTALEEYSKNKMRSVLGKLMQVTVKSEVAGITLGNTVRITGVDAQLESSYCVTSVKHFCEDEGCYENDFTAVNLNGSVFSPQTNPDLLPYCISQTGIVIANADPDGLSAVQVQMPWQEPKNKTTPYIPLLQNYGGTSKGSHLIPEIGDTILVEFQGNNAELPFVAGIMTNTKQKSGFSTPNNDLKVLATRSGNQLAMNDSAGSVLLQDASNNKIELDGNHNITLRADTLHIDVKNLIINASDSTKITTNDYVLNALNKIYVTSKEMKQVIKGFMNLCSGKVLINSNDTIDIEAKVVKTHGKKKVVVHSDEEAIINSKGTAKINSGSGNGFTNSPATINAAPTQAIELAVVHFRPNKFWRGEFGFDWLREKDNGLSMESDYESIIESGYKNGIADLTQAEAFEKFKLEYETIPIARKPVAGATSSPAEYFVPYLTLFSEEFVQSLNPGRLVKPPYYATLRLLIDIEEDLEKLEFEYDKTLLKIDTDVLSEKNKTKGLVDKKISITVTCLKDLNQDEYIDIYAYPKPITSSSSAATLSNVQDKKLAGRLKILKNNDDIRQELDIALIKVKTEIANPGCVDKGAFTTLEEINLYNTLYQTLSIPNIETLKLDLTAEPDFMPGGCHVDGDFIKALDSNGLLRKSLFTDCKDLFFDLQDQNGTTYDLLYSFHFTIFKFGIPSNEPTFEGVTQEIGIFNAVLFTTAKSDNYTLNHETMHGLGLYHTHRDHAILTESGYKYTFPCGVKTDFQQTGNPDHATTNIMAYNKSTYSLWYYQWKIVNPSIT</sequence>